<keyword evidence="2" id="KW-0808">Transferase</keyword>
<dbReference type="CDD" id="cd01949">
    <property type="entry name" value="GGDEF"/>
    <property type="match status" value="1"/>
</dbReference>
<dbReference type="NCBIfam" id="TIGR00254">
    <property type="entry name" value="GGDEF"/>
    <property type="match status" value="1"/>
</dbReference>
<dbReference type="PROSITE" id="PS50887">
    <property type="entry name" value="GGDEF"/>
    <property type="match status" value="1"/>
</dbReference>
<dbReference type="InterPro" id="IPR052155">
    <property type="entry name" value="Biofilm_reg_signaling"/>
</dbReference>
<name>A0ABV3ZXD5_9BURK</name>
<dbReference type="InterPro" id="IPR043128">
    <property type="entry name" value="Rev_trsase/Diguanyl_cyclase"/>
</dbReference>
<dbReference type="PANTHER" id="PTHR44757:SF2">
    <property type="entry name" value="BIOFILM ARCHITECTURE MAINTENANCE PROTEIN MBAA"/>
    <property type="match status" value="1"/>
</dbReference>
<feature type="domain" description="GGDEF" evidence="1">
    <location>
        <begin position="355"/>
        <end position="488"/>
    </location>
</feature>
<protein>
    <submittedName>
        <fullName evidence="2">Diguanylate cyclase</fullName>
        <ecNumber evidence="2">2.7.7.65</ecNumber>
    </submittedName>
</protein>
<keyword evidence="3" id="KW-1185">Reference proteome</keyword>
<keyword evidence="2" id="KW-0548">Nucleotidyltransferase</keyword>
<dbReference type="Gene3D" id="3.30.450.20">
    <property type="entry name" value="PAS domain"/>
    <property type="match status" value="2"/>
</dbReference>
<dbReference type="Pfam" id="PF00990">
    <property type="entry name" value="GGDEF"/>
    <property type="match status" value="1"/>
</dbReference>
<dbReference type="SMART" id="SM00267">
    <property type="entry name" value="GGDEF"/>
    <property type="match status" value="1"/>
</dbReference>
<dbReference type="Gene3D" id="3.30.70.270">
    <property type="match status" value="1"/>
</dbReference>
<sequence length="489" mass="55828">MANSLAEGLDFEDMFNLAPVSLWMEDYSGLKRLFDQWRAEGVTDLLAFLNEDPERLKRCSQSYKVLRVNQYTLDLFKAADQEVLQSRLHEIFRGDMLGSIVNELLALWQGQLGFETRSVNYALDGRRLDVQVRARVLPGYEDSWSRVLVSLEDVTAEVQSTARLQRSEEYARDLFEYSPVSLWVEDFSVVKRLLDEVRERGITDFRTFLKVHPEFVTRCMQEIQVIDVNRQTLKMFGAESKSQLLQSLPKIFRGEMYDSFAEQLIDLWDGKLVQQREVVNYGIAGDVLHIHLEFAIMTSHAENWGLVLLSLVDITARKKAEAYLEYLGKHDVLTQLRNRAFYTEELNRLSRRGPWPLSLIAIDMNGLKAVNDEHGHAAGDAMLRRMGEVLAKAVDEPACAARIGGDEFMVLLPGTDERGALALQERILSLLELNNQFYPGHSIQVSMGHASGQEGSSVEAIVQRADQAMYAEKARIYQTKERDRRLNAV</sequence>
<accession>A0ABV3ZXD5</accession>
<organism evidence="2 3">
    <name type="scientific">Comamonas guangdongensis</name>
    <dbReference type="NCBI Taxonomy" id="510515"/>
    <lineage>
        <taxon>Bacteria</taxon>
        <taxon>Pseudomonadati</taxon>
        <taxon>Pseudomonadota</taxon>
        <taxon>Betaproteobacteria</taxon>
        <taxon>Burkholderiales</taxon>
        <taxon>Comamonadaceae</taxon>
        <taxon>Comamonas</taxon>
    </lineage>
</organism>
<dbReference type="Pfam" id="PF13426">
    <property type="entry name" value="PAS_9"/>
    <property type="match status" value="2"/>
</dbReference>
<dbReference type="CDD" id="cd00130">
    <property type="entry name" value="PAS"/>
    <property type="match status" value="1"/>
</dbReference>
<dbReference type="InterPro" id="IPR000014">
    <property type="entry name" value="PAS"/>
</dbReference>
<evidence type="ECO:0000259" key="1">
    <source>
        <dbReference type="PROSITE" id="PS50887"/>
    </source>
</evidence>
<dbReference type="InterPro" id="IPR000160">
    <property type="entry name" value="GGDEF_dom"/>
</dbReference>
<dbReference type="GO" id="GO:0052621">
    <property type="term" value="F:diguanylate cyclase activity"/>
    <property type="evidence" value="ECO:0007669"/>
    <property type="project" value="UniProtKB-EC"/>
</dbReference>
<gene>
    <name evidence="2" type="ORF">AB6724_15700</name>
</gene>
<dbReference type="SUPFAM" id="SSF55073">
    <property type="entry name" value="Nucleotide cyclase"/>
    <property type="match status" value="1"/>
</dbReference>
<proteinExistence type="predicted"/>
<dbReference type="EMBL" id="JBFYGN010000019">
    <property type="protein sequence ID" value="MEX8194281.1"/>
    <property type="molecule type" value="Genomic_DNA"/>
</dbReference>
<comment type="caution">
    <text evidence="2">The sequence shown here is derived from an EMBL/GenBank/DDBJ whole genome shotgun (WGS) entry which is preliminary data.</text>
</comment>
<dbReference type="InterPro" id="IPR035965">
    <property type="entry name" value="PAS-like_dom_sf"/>
</dbReference>
<evidence type="ECO:0000313" key="3">
    <source>
        <dbReference type="Proteomes" id="UP001561046"/>
    </source>
</evidence>
<dbReference type="EC" id="2.7.7.65" evidence="2"/>
<evidence type="ECO:0000313" key="2">
    <source>
        <dbReference type="EMBL" id="MEX8194281.1"/>
    </source>
</evidence>
<dbReference type="PANTHER" id="PTHR44757">
    <property type="entry name" value="DIGUANYLATE CYCLASE DGCP"/>
    <property type="match status" value="1"/>
</dbReference>
<dbReference type="RefSeq" id="WP_369339466.1">
    <property type="nucleotide sequence ID" value="NZ_JBFYGN010000019.1"/>
</dbReference>
<dbReference type="Proteomes" id="UP001561046">
    <property type="component" value="Unassembled WGS sequence"/>
</dbReference>
<dbReference type="InterPro" id="IPR029787">
    <property type="entry name" value="Nucleotide_cyclase"/>
</dbReference>
<dbReference type="SUPFAM" id="SSF55785">
    <property type="entry name" value="PYP-like sensor domain (PAS domain)"/>
    <property type="match status" value="2"/>
</dbReference>
<reference evidence="2 3" key="1">
    <citation type="journal article" date="2013" name="Int. J. Syst. Evol. Microbiol.">
        <title>Comamonas guangdongensis sp. nov., isolated from subterranean forest sediment, and emended description of the genus Comamonas.</title>
        <authorList>
            <person name="Zhang J."/>
            <person name="Wang Y."/>
            <person name="Zhou S."/>
            <person name="Wu C."/>
            <person name="He J."/>
            <person name="Li F."/>
        </authorList>
    </citation>
    <scope>NUCLEOTIDE SEQUENCE [LARGE SCALE GENOMIC DNA]</scope>
    <source>
        <strain evidence="2 3">CCTCC AB2011133</strain>
    </source>
</reference>